<dbReference type="PANTHER" id="PTHR35330:SF1">
    <property type="entry name" value="SIROHEME BIOSYNTHESIS PROTEIN MET8"/>
    <property type="match status" value="1"/>
</dbReference>
<dbReference type="NCBIfam" id="TIGR01470">
    <property type="entry name" value="cysG_Nterm"/>
    <property type="match status" value="1"/>
</dbReference>
<dbReference type="Gene3D" id="3.40.50.720">
    <property type="entry name" value="NAD(P)-binding Rossmann-like Domain"/>
    <property type="match status" value="1"/>
</dbReference>
<protein>
    <recommendedName>
        <fullName evidence="2">precorrin-2 dehydrogenase</fullName>
        <ecNumber evidence="2">1.3.1.76</ecNumber>
    </recommendedName>
</protein>
<evidence type="ECO:0000259" key="8">
    <source>
        <dbReference type="Pfam" id="PF10414"/>
    </source>
</evidence>
<dbReference type="UniPathway" id="UPA00262">
    <property type="reaction ID" value="UER00222"/>
</dbReference>
<evidence type="ECO:0000256" key="2">
    <source>
        <dbReference type="ARBA" id="ARBA00012400"/>
    </source>
</evidence>
<feature type="domain" description="Tetrapyrrole methylase" evidence="7">
    <location>
        <begin position="221"/>
        <end position="324"/>
    </location>
</feature>
<accession>A0A1Y5Q4U6</accession>
<name>A0A1Y5Q4U6_9GAMM</name>
<evidence type="ECO:0000256" key="5">
    <source>
        <dbReference type="ARBA" id="ARBA00023244"/>
    </source>
</evidence>
<proteinExistence type="predicted"/>
<dbReference type="Gene3D" id="1.10.8.210">
    <property type="entry name" value="Sirohaem synthase, dimerisation domain"/>
    <property type="match status" value="1"/>
</dbReference>
<dbReference type="InterPro" id="IPR028161">
    <property type="entry name" value="Met8-like"/>
</dbReference>
<evidence type="ECO:0000256" key="4">
    <source>
        <dbReference type="ARBA" id="ARBA00023027"/>
    </source>
</evidence>
<dbReference type="GO" id="GO:0004325">
    <property type="term" value="F:ferrochelatase activity"/>
    <property type="evidence" value="ECO:0007669"/>
    <property type="project" value="InterPro"/>
</dbReference>
<keyword evidence="4" id="KW-0520">NAD</keyword>
<dbReference type="Pfam" id="PF10414">
    <property type="entry name" value="CysG_dimeriser"/>
    <property type="match status" value="1"/>
</dbReference>
<dbReference type="SUPFAM" id="SSF53790">
    <property type="entry name" value="Tetrapyrrole methylase"/>
    <property type="match status" value="1"/>
</dbReference>
<evidence type="ECO:0000256" key="3">
    <source>
        <dbReference type="ARBA" id="ARBA00023002"/>
    </source>
</evidence>
<evidence type="ECO:0000313" key="9">
    <source>
        <dbReference type="EMBL" id="SBV37300.1"/>
    </source>
</evidence>
<evidence type="ECO:0000256" key="1">
    <source>
        <dbReference type="ARBA" id="ARBA00005010"/>
    </source>
</evidence>
<comment type="catalytic activity">
    <reaction evidence="6">
        <text>precorrin-2 + NAD(+) = sirohydrochlorin + NADH + 2 H(+)</text>
        <dbReference type="Rhea" id="RHEA:15613"/>
        <dbReference type="ChEBI" id="CHEBI:15378"/>
        <dbReference type="ChEBI" id="CHEBI:57540"/>
        <dbReference type="ChEBI" id="CHEBI:57945"/>
        <dbReference type="ChEBI" id="CHEBI:58351"/>
        <dbReference type="ChEBI" id="CHEBI:58827"/>
        <dbReference type="EC" id="1.3.1.76"/>
    </reaction>
</comment>
<dbReference type="InterPro" id="IPR037115">
    <property type="entry name" value="Sirohaem_synt_dimer_dom_sf"/>
</dbReference>
<dbReference type="EMBL" id="FLTS01000001">
    <property type="protein sequence ID" value="SBV37300.1"/>
    <property type="molecule type" value="Genomic_DNA"/>
</dbReference>
<comment type="pathway">
    <text evidence="1">Porphyrin-containing compound metabolism; siroheme biosynthesis; sirohydrochlorin from precorrin-2: step 1/1.</text>
</comment>
<feature type="domain" description="Sirohaem synthase dimerisation" evidence="8">
    <location>
        <begin position="150"/>
        <end position="207"/>
    </location>
</feature>
<dbReference type="InterPro" id="IPR035996">
    <property type="entry name" value="4pyrrol_Methylase_sf"/>
</dbReference>
<dbReference type="Pfam" id="PF00590">
    <property type="entry name" value="TP_methylase"/>
    <property type="match status" value="1"/>
</dbReference>
<dbReference type="GO" id="GO:0008168">
    <property type="term" value="F:methyltransferase activity"/>
    <property type="evidence" value="ECO:0007669"/>
    <property type="project" value="InterPro"/>
</dbReference>
<keyword evidence="5" id="KW-0627">Porphyrin biosynthesis</keyword>
<dbReference type="AlphaFoldDB" id="A0A1Y5Q4U6"/>
<dbReference type="InterPro" id="IPR006367">
    <property type="entry name" value="Sirohaem_synthase_N"/>
</dbReference>
<keyword evidence="3" id="KW-0560">Oxidoreductase</keyword>
<dbReference type="Pfam" id="PF13241">
    <property type="entry name" value="NAD_binding_7"/>
    <property type="match status" value="1"/>
</dbReference>
<dbReference type="SUPFAM" id="SSF75615">
    <property type="entry name" value="Siroheme synthase middle domains-like"/>
    <property type="match status" value="1"/>
</dbReference>
<reference evidence="9" key="1">
    <citation type="submission" date="2016-03" db="EMBL/GenBank/DDBJ databases">
        <authorList>
            <person name="Ploux O."/>
        </authorList>
    </citation>
    <scope>NUCLEOTIDE SEQUENCE</scope>
    <source>
        <strain evidence="9">UC10</strain>
    </source>
</reference>
<dbReference type="Gene3D" id="3.40.1010.10">
    <property type="entry name" value="Cobalt-precorrin-4 Transmethylase, Domain 1"/>
    <property type="match status" value="1"/>
</dbReference>
<organism evidence="9">
    <name type="scientific">uncultured Stenotrophomonas sp</name>
    <dbReference type="NCBI Taxonomy" id="165438"/>
    <lineage>
        <taxon>Bacteria</taxon>
        <taxon>Pseudomonadati</taxon>
        <taxon>Pseudomonadota</taxon>
        <taxon>Gammaproteobacteria</taxon>
        <taxon>Lysobacterales</taxon>
        <taxon>Lysobacteraceae</taxon>
        <taxon>Stenotrophomonas</taxon>
        <taxon>environmental samples</taxon>
    </lineage>
</organism>
<dbReference type="InterPro" id="IPR019478">
    <property type="entry name" value="Sirohaem_synthase_dimer_dom"/>
</dbReference>
<dbReference type="Gene3D" id="3.30.160.110">
    <property type="entry name" value="Siroheme synthase, domain 2"/>
    <property type="match status" value="1"/>
</dbReference>
<sequence length="325" mass="34132">MPLYPLFADLGGREVLVVGGGEVALRKVEALLHAGAQVVVNAHALHPVLAGWLADGRLRRRDGDFDPAWLDSAWLLVVATDDATFNAQLAAQAHARGIFANVVDDARLSSFQVPALVERGTLVVAISSGGAAPMLARRLCERLETELDPALGELAGLFARHRAAIRSALPELARRRRWFDAVIDGPVVALLRDGRREAAETAFLAQLQAGPRAPVGGRASLVGSGPGDPAQLTLAALRAMKLADLVLHDADVDAAVLAVARKDAPRAAAPLDPDSGLQRLQAELDAGRHVVWLKSGDGFRHGPFAGLGAALKHGGHICEVHAGIA</sequence>
<dbReference type="InterPro" id="IPR000878">
    <property type="entry name" value="4pyrrol_Mease"/>
</dbReference>
<dbReference type="PANTHER" id="PTHR35330">
    <property type="entry name" value="SIROHEME BIOSYNTHESIS PROTEIN MET8"/>
    <property type="match status" value="1"/>
</dbReference>
<evidence type="ECO:0000256" key="6">
    <source>
        <dbReference type="ARBA" id="ARBA00047561"/>
    </source>
</evidence>
<dbReference type="SUPFAM" id="SSF51735">
    <property type="entry name" value="NAD(P)-binding Rossmann-fold domains"/>
    <property type="match status" value="1"/>
</dbReference>
<dbReference type="InterPro" id="IPR036291">
    <property type="entry name" value="NAD(P)-bd_dom_sf"/>
</dbReference>
<gene>
    <name evidence="9" type="ORF">STPYR_12230</name>
</gene>
<dbReference type="GO" id="GO:0019354">
    <property type="term" value="P:siroheme biosynthetic process"/>
    <property type="evidence" value="ECO:0007669"/>
    <property type="project" value="UniProtKB-UniPathway"/>
</dbReference>
<dbReference type="GO" id="GO:0043115">
    <property type="term" value="F:precorrin-2 dehydrogenase activity"/>
    <property type="evidence" value="ECO:0007669"/>
    <property type="project" value="UniProtKB-EC"/>
</dbReference>
<dbReference type="EC" id="1.3.1.76" evidence="2"/>
<evidence type="ECO:0000259" key="7">
    <source>
        <dbReference type="Pfam" id="PF00590"/>
    </source>
</evidence>
<dbReference type="InterPro" id="IPR014777">
    <property type="entry name" value="4pyrrole_Mease_sub1"/>
</dbReference>